<sequence length="58" mass="6459">MGKLMDYHAGKANGVHSEVCVEDRVVEKAECGVCRYRCNVDIITFALHLSGISDSHFF</sequence>
<evidence type="ECO:0000313" key="1">
    <source>
        <dbReference type="EMBL" id="MPM99983.1"/>
    </source>
</evidence>
<dbReference type="EMBL" id="VSSQ01046034">
    <property type="protein sequence ID" value="MPM99983.1"/>
    <property type="molecule type" value="Genomic_DNA"/>
</dbReference>
<accession>A0A645EGU8</accession>
<reference evidence="1" key="1">
    <citation type="submission" date="2019-08" db="EMBL/GenBank/DDBJ databases">
        <authorList>
            <person name="Kucharzyk K."/>
            <person name="Murdoch R.W."/>
            <person name="Higgins S."/>
            <person name="Loffler F."/>
        </authorList>
    </citation>
    <scope>NUCLEOTIDE SEQUENCE</scope>
</reference>
<organism evidence="1">
    <name type="scientific">bioreactor metagenome</name>
    <dbReference type="NCBI Taxonomy" id="1076179"/>
    <lineage>
        <taxon>unclassified sequences</taxon>
        <taxon>metagenomes</taxon>
        <taxon>ecological metagenomes</taxon>
    </lineage>
</organism>
<protein>
    <submittedName>
        <fullName evidence="1">Uncharacterized protein</fullName>
    </submittedName>
</protein>
<proteinExistence type="predicted"/>
<dbReference type="AlphaFoldDB" id="A0A645EGU8"/>
<name>A0A645EGU8_9ZZZZ</name>
<comment type="caution">
    <text evidence="1">The sequence shown here is derived from an EMBL/GenBank/DDBJ whole genome shotgun (WGS) entry which is preliminary data.</text>
</comment>
<gene>
    <name evidence="1" type="ORF">SDC9_147178</name>
</gene>